<protein>
    <submittedName>
        <fullName evidence="1">Uncharacterized protein</fullName>
    </submittedName>
</protein>
<reference evidence="1 2" key="1">
    <citation type="submission" date="2020-02" db="EMBL/GenBank/DDBJ databases">
        <title>Paraburkholderia simonii sp. nov. and Paraburkholderia youngii sp. nov. Brazilian and Mexican Mimosa-associated rhizobia.</title>
        <authorList>
            <person name="Mavima L."/>
            <person name="Beukes C.W."/>
            <person name="Chan W.Y."/>
            <person name="Palmer M."/>
            <person name="De Meyer S.E."/>
            <person name="James E.K."/>
            <person name="Venter S.N."/>
            <person name="Steenkamp E.T."/>
        </authorList>
    </citation>
    <scope>NUCLEOTIDE SEQUENCE [LARGE SCALE GENOMIC DNA]</scope>
    <source>
        <strain evidence="1 2">JPY169</strain>
    </source>
</reference>
<comment type="caution">
    <text evidence="1">The sequence shown here is derived from an EMBL/GenBank/DDBJ whole genome shotgun (WGS) entry which is preliminary data.</text>
</comment>
<evidence type="ECO:0000313" key="2">
    <source>
        <dbReference type="Proteomes" id="UP000594380"/>
    </source>
</evidence>
<accession>A0A7Y6N0T6</accession>
<organism evidence="1 2">
    <name type="scientific">Paraburkholderia youngii</name>
    <dbReference type="NCBI Taxonomy" id="2782701"/>
    <lineage>
        <taxon>Bacteria</taxon>
        <taxon>Pseudomonadati</taxon>
        <taxon>Pseudomonadota</taxon>
        <taxon>Betaproteobacteria</taxon>
        <taxon>Burkholderiales</taxon>
        <taxon>Burkholderiaceae</taxon>
        <taxon>Paraburkholderia</taxon>
    </lineage>
</organism>
<proteinExistence type="predicted"/>
<dbReference type="EMBL" id="JAALDK010000001">
    <property type="protein sequence ID" value="NUY01699.1"/>
    <property type="molecule type" value="Genomic_DNA"/>
</dbReference>
<dbReference type="RefSeq" id="WP_176108173.1">
    <property type="nucleotide sequence ID" value="NZ_JAALDK010000001.1"/>
</dbReference>
<gene>
    <name evidence="1" type="ORF">G5S42_18795</name>
</gene>
<name>A0A7Y6N0T6_9BURK</name>
<dbReference type="AlphaFoldDB" id="A0A7Y6N0T6"/>
<dbReference type="Proteomes" id="UP000594380">
    <property type="component" value="Unassembled WGS sequence"/>
</dbReference>
<evidence type="ECO:0000313" key="1">
    <source>
        <dbReference type="EMBL" id="NUY01699.1"/>
    </source>
</evidence>
<dbReference type="GeneID" id="301102387"/>
<sequence length="181" mass="20580">MTERLNATQFAARAGCDEKQVRRALARGTLHRDVDGLLDAAQLATRWRSPNVRTRERLPLRAMNDELAAAALAKESALAALRRLEFEQRSAAVIAAIDVDRVMHELWREVQDSWRTWSAYAAPQLARELGIGDVERVARVLTHHVERKLDTMDEPEPDFLIEPTSNLRQALPRLRVTRDLA</sequence>